<evidence type="ECO:0000256" key="2">
    <source>
        <dbReference type="ARBA" id="ARBA00022448"/>
    </source>
</evidence>
<evidence type="ECO:0000259" key="6">
    <source>
        <dbReference type="PROSITE" id="PS50893"/>
    </source>
</evidence>
<dbReference type="Proteomes" id="UP000008229">
    <property type="component" value="Chromosome"/>
</dbReference>
<dbReference type="EMBL" id="CP001854">
    <property type="protein sequence ID" value="ADB52216.1"/>
    <property type="molecule type" value="Genomic_DNA"/>
</dbReference>
<dbReference type="PROSITE" id="PS00211">
    <property type="entry name" value="ABC_TRANSPORTER_1"/>
    <property type="match status" value="2"/>
</dbReference>
<sequence precursor="true">MTAVLALERVTYSYPGAAAPALRDVTLTIGDGEFVVLAGRSGGGKSTLLRAANGLVPHFHGGEIEGELRVAGFDVRTHGPGQLATAVGSLFQDPETQVVMGTVRSELAFPLENRGEPAAAVARGVEEAALALGVAHLLERPTHELSGGELQRVALGAALAGRPRLVLLDEPTSQLDPVAGDELIGLLRRLNEEWGTTIILAEHRLERCLASADRVLALVDGGLACDGPPRDFLAWAADAAPALETPGARLIARAGLTPPPVGVKQARATLRAAGALEDREPHEREQFPPTRERTGHANSPPQTPSATAGGPARAIARLRGRSGSERALSFKNVWFEAREGATILRAIDLALAPGERVALMGRNGAGKSTLLRHAAGLAQPTRGKVDAAGRVALLLQNPNDYLVHERVGDEAPADALAAAGLAAFADRHPRDLSGGERQRLALAIVLGGEEDPPAVLCLDEPTRGMDRAHKADLAVLLARFAATGTALLVATHDPEFAAAFAERVVLLGDGRPIADGPASEVLSGGWYFATETARILGGAGGVLDPEAGAALVRRRLGAPPPPLRPENEPPRNPSRQARISR</sequence>
<dbReference type="InterPro" id="IPR017871">
    <property type="entry name" value="ABC_transporter-like_CS"/>
</dbReference>
<dbReference type="eggNOG" id="COG1122">
    <property type="taxonomic scope" value="Bacteria"/>
</dbReference>
<dbReference type="AlphaFoldDB" id="D3F2F0"/>
<dbReference type="PANTHER" id="PTHR43553">
    <property type="entry name" value="HEAVY METAL TRANSPORTER"/>
    <property type="match status" value="1"/>
</dbReference>
<dbReference type="Gene3D" id="3.40.50.300">
    <property type="entry name" value="P-loop containing nucleotide triphosphate hydrolases"/>
    <property type="match status" value="2"/>
</dbReference>
<evidence type="ECO:0000256" key="1">
    <source>
        <dbReference type="ARBA" id="ARBA00005417"/>
    </source>
</evidence>
<feature type="region of interest" description="Disordered" evidence="5">
    <location>
        <begin position="556"/>
        <end position="581"/>
    </location>
</feature>
<dbReference type="GO" id="GO:0043190">
    <property type="term" value="C:ATP-binding cassette (ABC) transporter complex"/>
    <property type="evidence" value="ECO:0007669"/>
    <property type="project" value="TreeGrafter"/>
</dbReference>
<dbReference type="InterPro" id="IPR050095">
    <property type="entry name" value="ECF_ABC_transporter_ATP-bd"/>
</dbReference>
<feature type="compositionally biased region" description="Basic and acidic residues" evidence="5">
    <location>
        <begin position="276"/>
        <end position="295"/>
    </location>
</feature>
<reference evidence="7 8" key="1">
    <citation type="journal article" date="2010" name="Stand. Genomic Sci.">
        <title>Complete genome sequence of Conexibacter woesei type strain (ID131577).</title>
        <authorList>
            <person name="Pukall R."/>
            <person name="Lapidus A."/>
            <person name="Glavina Del Rio T."/>
            <person name="Copeland A."/>
            <person name="Tice H."/>
            <person name="Cheng J.-F."/>
            <person name="Lucas S."/>
            <person name="Chen F."/>
            <person name="Nolan M."/>
            <person name="Bruce D."/>
            <person name="Goodwin L."/>
            <person name="Pitluck S."/>
            <person name="Mavromatis K."/>
            <person name="Ivanova N."/>
            <person name="Ovchinnikova G."/>
            <person name="Pati A."/>
            <person name="Chen A."/>
            <person name="Palaniappan K."/>
            <person name="Land M."/>
            <person name="Hauser L."/>
            <person name="Chang Y.-J."/>
            <person name="Jeffries C.D."/>
            <person name="Chain P."/>
            <person name="Meincke L."/>
            <person name="Sims D."/>
            <person name="Brettin T."/>
            <person name="Detter J.C."/>
            <person name="Rohde M."/>
            <person name="Goeker M."/>
            <person name="Bristow J."/>
            <person name="Eisen J.A."/>
            <person name="Markowitz V."/>
            <person name="Kyrpides N.C."/>
            <person name="Klenk H.-P."/>
            <person name="Hugenholtz P."/>
        </authorList>
    </citation>
    <scope>NUCLEOTIDE SEQUENCE [LARGE SCALE GENOMIC DNA]</scope>
    <source>
        <strain evidence="8">DSM 14684 / CIP 108061 / JCM 11494 / NBRC 100937 / ID131577</strain>
    </source>
</reference>
<keyword evidence="4" id="KW-0067">ATP-binding</keyword>
<gene>
    <name evidence="7" type="ordered locus">Cwoe_3799</name>
</gene>
<dbReference type="Pfam" id="PF00005">
    <property type="entry name" value="ABC_tran"/>
    <property type="match status" value="2"/>
</dbReference>
<keyword evidence="8" id="KW-1185">Reference proteome</keyword>
<evidence type="ECO:0000256" key="3">
    <source>
        <dbReference type="ARBA" id="ARBA00022741"/>
    </source>
</evidence>
<keyword evidence="2" id="KW-0813">Transport</keyword>
<dbReference type="SMART" id="SM00382">
    <property type="entry name" value="AAA"/>
    <property type="match status" value="2"/>
</dbReference>
<dbReference type="GO" id="GO:0005524">
    <property type="term" value="F:ATP binding"/>
    <property type="evidence" value="ECO:0007669"/>
    <property type="project" value="UniProtKB-KW"/>
</dbReference>
<dbReference type="InterPro" id="IPR027417">
    <property type="entry name" value="P-loop_NTPase"/>
</dbReference>
<reference evidence="8" key="2">
    <citation type="submission" date="2010-01" db="EMBL/GenBank/DDBJ databases">
        <title>The complete genome of Conexibacter woesei DSM 14684.</title>
        <authorList>
            <consortium name="US DOE Joint Genome Institute (JGI-PGF)"/>
            <person name="Lucas S."/>
            <person name="Copeland A."/>
            <person name="Lapidus A."/>
            <person name="Glavina del Rio T."/>
            <person name="Dalin E."/>
            <person name="Tice H."/>
            <person name="Bruce D."/>
            <person name="Goodwin L."/>
            <person name="Pitluck S."/>
            <person name="Kyrpides N."/>
            <person name="Mavromatis K."/>
            <person name="Ivanova N."/>
            <person name="Mikhailova N."/>
            <person name="Chertkov O."/>
            <person name="Brettin T."/>
            <person name="Detter J.C."/>
            <person name="Han C."/>
            <person name="Larimer F."/>
            <person name="Land M."/>
            <person name="Hauser L."/>
            <person name="Markowitz V."/>
            <person name="Cheng J.-F."/>
            <person name="Hugenholtz P."/>
            <person name="Woyke T."/>
            <person name="Wu D."/>
            <person name="Pukall R."/>
            <person name="Steenblock K."/>
            <person name="Schneider S."/>
            <person name="Klenk H.-P."/>
            <person name="Eisen J.A."/>
        </authorList>
    </citation>
    <scope>NUCLEOTIDE SEQUENCE [LARGE SCALE GENOMIC DNA]</scope>
    <source>
        <strain evidence="8">DSM 14684 / CIP 108061 / JCM 11494 / NBRC 100937 / ID131577</strain>
    </source>
</reference>
<dbReference type="GO" id="GO:0016887">
    <property type="term" value="F:ATP hydrolysis activity"/>
    <property type="evidence" value="ECO:0007669"/>
    <property type="project" value="InterPro"/>
</dbReference>
<protein>
    <submittedName>
        <fullName evidence="7">ABC transporter related protein</fullName>
    </submittedName>
</protein>
<dbReference type="InterPro" id="IPR015856">
    <property type="entry name" value="ABC_transpr_CbiO/EcfA_su"/>
</dbReference>
<feature type="compositionally biased region" description="Polar residues" evidence="5">
    <location>
        <begin position="296"/>
        <end position="306"/>
    </location>
</feature>
<dbReference type="OrthoDB" id="501320at2"/>
<evidence type="ECO:0000313" key="7">
    <source>
        <dbReference type="EMBL" id="ADB52216.1"/>
    </source>
</evidence>
<dbReference type="CDD" id="cd03225">
    <property type="entry name" value="ABC_cobalt_CbiO_domain1"/>
    <property type="match status" value="2"/>
</dbReference>
<proteinExistence type="inferred from homology"/>
<evidence type="ECO:0000256" key="4">
    <source>
        <dbReference type="ARBA" id="ARBA00022840"/>
    </source>
</evidence>
<organism evidence="7 8">
    <name type="scientific">Conexibacter woesei (strain DSM 14684 / CCUG 47730 / CIP 108061 / JCM 11494 / NBRC 100937 / ID131577)</name>
    <dbReference type="NCBI Taxonomy" id="469383"/>
    <lineage>
        <taxon>Bacteria</taxon>
        <taxon>Bacillati</taxon>
        <taxon>Actinomycetota</taxon>
        <taxon>Thermoleophilia</taxon>
        <taxon>Solirubrobacterales</taxon>
        <taxon>Conexibacteraceae</taxon>
        <taxon>Conexibacter</taxon>
    </lineage>
</organism>
<dbReference type="STRING" id="469383.Cwoe_3799"/>
<evidence type="ECO:0000313" key="8">
    <source>
        <dbReference type="Proteomes" id="UP000008229"/>
    </source>
</evidence>
<keyword evidence="3" id="KW-0547">Nucleotide-binding</keyword>
<dbReference type="HOGENOM" id="CLU_000604_86_7_11"/>
<dbReference type="InterPro" id="IPR003439">
    <property type="entry name" value="ABC_transporter-like_ATP-bd"/>
</dbReference>
<feature type="domain" description="ABC transporter" evidence="6">
    <location>
        <begin position="328"/>
        <end position="534"/>
    </location>
</feature>
<dbReference type="KEGG" id="cwo:Cwoe_3799"/>
<accession>D3F2F0</accession>
<dbReference type="GO" id="GO:0042626">
    <property type="term" value="F:ATPase-coupled transmembrane transporter activity"/>
    <property type="evidence" value="ECO:0007669"/>
    <property type="project" value="TreeGrafter"/>
</dbReference>
<dbReference type="InterPro" id="IPR003593">
    <property type="entry name" value="AAA+_ATPase"/>
</dbReference>
<comment type="similarity">
    <text evidence="1">Belongs to the ABC transporter superfamily.</text>
</comment>
<dbReference type="PROSITE" id="PS50893">
    <property type="entry name" value="ABC_TRANSPORTER_2"/>
    <property type="match status" value="2"/>
</dbReference>
<dbReference type="PANTHER" id="PTHR43553:SF24">
    <property type="entry name" value="ENERGY-COUPLING FACTOR TRANSPORTER ATP-BINDING PROTEIN ECFA1"/>
    <property type="match status" value="1"/>
</dbReference>
<name>D3F2F0_CONWI</name>
<feature type="region of interest" description="Disordered" evidence="5">
    <location>
        <begin position="272"/>
        <end position="312"/>
    </location>
</feature>
<feature type="domain" description="ABC transporter" evidence="6">
    <location>
        <begin position="5"/>
        <end position="245"/>
    </location>
</feature>
<dbReference type="SUPFAM" id="SSF52540">
    <property type="entry name" value="P-loop containing nucleoside triphosphate hydrolases"/>
    <property type="match status" value="2"/>
</dbReference>
<evidence type="ECO:0000256" key="5">
    <source>
        <dbReference type="SAM" id="MobiDB-lite"/>
    </source>
</evidence>
<dbReference type="RefSeq" id="WP_012935267.1">
    <property type="nucleotide sequence ID" value="NC_013739.1"/>
</dbReference>